<dbReference type="InterPro" id="IPR007274">
    <property type="entry name" value="Cop_transporter"/>
</dbReference>
<comment type="similarity">
    <text evidence="1 7">Belongs to the copper transporter (Ctr) (TC 1.A.56) family. SLC31A subfamily.</text>
</comment>
<proteinExistence type="inferred from homology"/>
<dbReference type="PANTHER" id="PTHR12483:SF117">
    <property type="entry name" value="COPPER TRANSPORTER 3"/>
    <property type="match status" value="1"/>
</dbReference>
<comment type="subcellular location">
    <subcellularLocation>
        <location evidence="7">Membrane</location>
        <topology evidence="7">Multi-pass membrane protein</topology>
    </subcellularLocation>
</comment>
<feature type="transmembrane region" description="Helical" evidence="7">
    <location>
        <begin position="99"/>
        <end position="126"/>
    </location>
</feature>
<dbReference type="Pfam" id="PF04145">
    <property type="entry name" value="Ctr"/>
    <property type="match status" value="1"/>
</dbReference>
<keyword evidence="7" id="KW-0813">Transport</keyword>
<keyword evidence="6 7" id="KW-0472">Membrane</keyword>
<evidence type="ECO:0000256" key="7">
    <source>
        <dbReference type="RuleBase" id="RU367022"/>
    </source>
</evidence>
<protein>
    <recommendedName>
        <fullName evidence="7">Copper transport protein</fullName>
    </recommendedName>
</protein>
<evidence type="ECO:0000313" key="9">
    <source>
        <dbReference type="Proteomes" id="UP001151287"/>
    </source>
</evidence>
<sequence length="144" mass="15689">MDMDGMDMGNPPAAAMAGMDMNMDSMKYAHMTLYWGKNSLVLFDGFPGSNTGHYILALVIVFVLSAGLEFLSHCCLIGPRWQHTVAELGRSALHMVRMGLYYLVMLALMSFNVGVLLVAILGHAVIFLGHTEGWTSAVASLSHH</sequence>
<comment type="caution">
    <text evidence="8">The sequence shown here is derived from an EMBL/GenBank/DDBJ whole genome shotgun (WGS) entry which is preliminary data.</text>
</comment>
<keyword evidence="7" id="KW-0406">Ion transport</keyword>
<evidence type="ECO:0000256" key="4">
    <source>
        <dbReference type="ARBA" id="ARBA00022989"/>
    </source>
</evidence>
<feature type="transmembrane region" description="Helical" evidence="7">
    <location>
        <begin position="54"/>
        <end position="78"/>
    </location>
</feature>
<dbReference type="GO" id="GO:0005375">
    <property type="term" value="F:copper ion transmembrane transporter activity"/>
    <property type="evidence" value="ECO:0007669"/>
    <property type="project" value="UniProtKB-UniRule"/>
</dbReference>
<evidence type="ECO:0000256" key="1">
    <source>
        <dbReference type="ARBA" id="ARBA00006921"/>
    </source>
</evidence>
<evidence type="ECO:0000313" key="8">
    <source>
        <dbReference type="EMBL" id="KAJ1691901.1"/>
    </source>
</evidence>
<organism evidence="8 9">
    <name type="scientific">Rhynchospora breviuscula</name>
    <dbReference type="NCBI Taxonomy" id="2022672"/>
    <lineage>
        <taxon>Eukaryota</taxon>
        <taxon>Viridiplantae</taxon>
        <taxon>Streptophyta</taxon>
        <taxon>Embryophyta</taxon>
        <taxon>Tracheophyta</taxon>
        <taxon>Spermatophyta</taxon>
        <taxon>Magnoliopsida</taxon>
        <taxon>Liliopsida</taxon>
        <taxon>Poales</taxon>
        <taxon>Cyperaceae</taxon>
        <taxon>Cyperoideae</taxon>
        <taxon>Rhynchosporeae</taxon>
        <taxon>Rhynchospora</taxon>
    </lineage>
</organism>
<dbReference type="PANTHER" id="PTHR12483">
    <property type="entry name" value="SOLUTE CARRIER FAMILY 31 COPPER TRANSPORTERS"/>
    <property type="match status" value="1"/>
</dbReference>
<keyword evidence="9" id="KW-1185">Reference proteome</keyword>
<keyword evidence="5 7" id="KW-0186">Copper</keyword>
<evidence type="ECO:0000256" key="2">
    <source>
        <dbReference type="ARBA" id="ARBA00022692"/>
    </source>
</evidence>
<gene>
    <name evidence="8" type="ORF">LUZ63_016056</name>
</gene>
<keyword evidence="4 7" id="KW-1133">Transmembrane helix</keyword>
<dbReference type="OrthoDB" id="614497at2759"/>
<name>A0A9Q0HMN6_9POAL</name>
<dbReference type="GO" id="GO:0005886">
    <property type="term" value="C:plasma membrane"/>
    <property type="evidence" value="ECO:0007669"/>
    <property type="project" value="TreeGrafter"/>
</dbReference>
<keyword evidence="3 7" id="KW-0187">Copper transport</keyword>
<dbReference type="AlphaFoldDB" id="A0A9Q0HMN6"/>
<evidence type="ECO:0000256" key="3">
    <source>
        <dbReference type="ARBA" id="ARBA00022796"/>
    </source>
</evidence>
<dbReference type="Proteomes" id="UP001151287">
    <property type="component" value="Unassembled WGS sequence"/>
</dbReference>
<evidence type="ECO:0000256" key="5">
    <source>
        <dbReference type="ARBA" id="ARBA00023008"/>
    </source>
</evidence>
<accession>A0A9Q0HMN6</accession>
<dbReference type="EMBL" id="JAMQYH010000004">
    <property type="protein sequence ID" value="KAJ1691901.1"/>
    <property type="molecule type" value="Genomic_DNA"/>
</dbReference>
<evidence type="ECO:0000256" key="6">
    <source>
        <dbReference type="ARBA" id="ARBA00023136"/>
    </source>
</evidence>
<keyword evidence="2 7" id="KW-0812">Transmembrane</keyword>
<reference evidence="8" key="1">
    <citation type="journal article" date="2022" name="Cell">
        <title>Repeat-based holocentromeres influence genome architecture and karyotype evolution.</title>
        <authorList>
            <person name="Hofstatter P.G."/>
            <person name="Thangavel G."/>
            <person name="Lux T."/>
            <person name="Neumann P."/>
            <person name="Vondrak T."/>
            <person name="Novak P."/>
            <person name="Zhang M."/>
            <person name="Costa L."/>
            <person name="Castellani M."/>
            <person name="Scott A."/>
            <person name="Toegelov H."/>
            <person name="Fuchs J."/>
            <person name="Mata-Sucre Y."/>
            <person name="Dias Y."/>
            <person name="Vanzela A.L.L."/>
            <person name="Huettel B."/>
            <person name="Almeida C.C.S."/>
            <person name="Simkova H."/>
            <person name="Souza G."/>
            <person name="Pedrosa-Harand A."/>
            <person name="Macas J."/>
            <person name="Mayer K.F.X."/>
            <person name="Houben A."/>
            <person name="Marques A."/>
        </authorList>
    </citation>
    <scope>NUCLEOTIDE SEQUENCE</scope>
    <source>
        <strain evidence="8">RhyBre1mFocal</strain>
    </source>
</reference>